<protein>
    <submittedName>
        <fullName evidence="1">Uncharacterized protein</fullName>
    </submittedName>
</protein>
<dbReference type="AlphaFoldDB" id="A0A6C0IBV5"/>
<accession>A0A6C0IBV5</accession>
<name>A0A6C0IBV5_9ZZZZ</name>
<reference evidence="1" key="1">
    <citation type="journal article" date="2020" name="Nature">
        <title>Giant virus diversity and host interactions through global metagenomics.</title>
        <authorList>
            <person name="Schulz F."/>
            <person name="Roux S."/>
            <person name="Paez-Espino D."/>
            <person name="Jungbluth S."/>
            <person name="Walsh D.A."/>
            <person name="Denef V.J."/>
            <person name="McMahon K.D."/>
            <person name="Konstantinidis K.T."/>
            <person name="Eloe-Fadrosh E.A."/>
            <person name="Kyrpides N.C."/>
            <person name="Woyke T."/>
        </authorList>
    </citation>
    <scope>NUCLEOTIDE SEQUENCE</scope>
    <source>
        <strain evidence="1">GVMAG-M-3300023184-62</strain>
    </source>
</reference>
<evidence type="ECO:0000313" key="1">
    <source>
        <dbReference type="EMBL" id="QHT89857.1"/>
    </source>
</evidence>
<sequence length="69" mass="7798">MSTSLANLFCRCIKKVRRTVRVRGSNNSKTAKESAAIAICTKTVLGSRRKTLKKFSCSPPRLQTRRTRK</sequence>
<dbReference type="EMBL" id="MN740152">
    <property type="protein sequence ID" value="QHT89857.1"/>
    <property type="molecule type" value="Genomic_DNA"/>
</dbReference>
<proteinExistence type="predicted"/>
<organism evidence="1">
    <name type="scientific">viral metagenome</name>
    <dbReference type="NCBI Taxonomy" id="1070528"/>
    <lineage>
        <taxon>unclassified sequences</taxon>
        <taxon>metagenomes</taxon>
        <taxon>organismal metagenomes</taxon>
    </lineage>
</organism>